<dbReference type="EMBL" id="VUNG01000004">
    <property type="protein sequence ID" value="MST83668.1"/>
    <property type="molecule type" value="Genomic_DNA"/>
</dbReference>
<dbReference type="Proteomes" id="UP000438914">
    <property type="component" value="Unassembled WGS sequence"/>
</dbReference>
<proteinExistence type="predicted"/>
<name>A0A7K0KCV2_9BACT</name>
<keyword evidence="2" id="KW-1185">Reference proteome</keyword>
<protein>
    <submittedName>
        <fullName evidence="1">Helix-turn-helix domain-containing protein</fullName>
    </submittedName>
</protein>
<accession>A0A7K0KCV2</accession>
<evidence type="ECO:0000313" key="1">
    <source>
        <dbReference type="EMBL" id="MST83668.1"/>
    </source>
</evidence>
<reference evidence="1 2" key="1">
    <citation type="submission" date="2019-08" db="EMBL/GenBank/DDBJ databases">
        <title>In-depth cultivation of the pig gut microbiome towards novel bacterial diversity and tailored functional studies.</title>
        <authorList>
            <person name="Wylensek D."/>
            <person name="Hitch T.C.A."/>
            <person name="Clavel T."/>
        </authorList>
    </citation>
    <scope>NUCLEOTIDE SEQUENCE [LARGE SCALE GENOMIC DNA]</scope>
    <source>
        <strain evidence="1 2">LKV-178-WT-2A</strain>
    </source>
</reference>
<gene>
    <name evidence="1" type="ORF">FYJ73_03065</name>
</gene>
<comment type="caution">
    <text evidence="1">The sequence shown here is derived from an EMBL/GenBank/DDBJ whole genome shotgun (WGS) entry which is preliminary data.</text>
</comment>
<dbReference type="AlphaFoldDB" id="A0A7K0KCV2"/>
<organism evidence="1 2">
    <name type="scientific">Hallella mizrahii</name>
    <dbReference type="NCBI Taxonomy" id="2606637"/>
    <lineage>
        <taxon>Bacteria</taxon>
        <taxon>Pseudomonadati</taxon>
        <taxon>Bacteroidota</taxon>
        <taxon>Bacteroidia</taxon>
        <taxon>Bacteroidales</taxon>
        <taxon>Prevotellaceae</taxon>
        <taxon>Hallella</taxon>
    </lineage>
</organism>
<sequence>MEKALTQQLETMCRMLTKTREDVKVLKNQVSTLHLVLTGENPPPEENRTNSFDHDAEEILRAKNIEVGSRDVMEILQISETTLKRWRRNGKLEFTYISINHVTYKLSKLYEAVNTGIVKCKGLGKIKALERILTYSKDVSQLRENND</sequence>
<dbReference type="RefSeq" id="WP_154533250.1">
    <property type="nucleotide sequence ID" value="NZ_VUNG01000004.1"/>
</dbReference>
<evidence type="ECO:0000313" key="2">
    <source>
        <dbReference type="Proteomes" id="UP000438914"/>
    </source>
</evidence>